<dbReference type="InterPro" id="IPR050198">
    <property type="entry name" value="Non-receptor_tyrosine_kinases"/>
</dbReference>
<dbReference type="PRINTS" id="PR00109">
    <property type="entry name" value="TYRKINASE"/>
</dbReference>
<dbReference type="InterPro" id="IPR008266">
    <property type="entry name" value="Tyr_kinase_AS"/>
</dbReference>
<keyword evidence="2 3" id="KW-0067">ATP-binding</keyword>
<feature type="domain" description="Protein kinase" evidence="4">
    <location>
        <begin position="65"/>
        <end position="320"/>
    </location>
</feature>
<dbReference type="InterPro" id="IPR001245">
    <property type="entry name" value="Ser-Thr/Tyr_kinase_cat_dom"/>
</dbReference>
<keyword evidence="6" id="KW-1185">Reference proteome</keyword>
<evidence type="ECO:0000313" key="7">
    <source>
        <dbReference type="WBParaSite" id="ACOC_0001243301-mRNA-1"/>
    </source>
</evidence>
<dbReference type="OrthoDB" id="5863201at2759"/>
<name>A0A0R3Q0I3_ANGCS</name>
<dbReference type="Pfam" id="PF07714">
    <property type="entry name" value="PK_Tyr_Ser-Thr"/>
    <property type="match status" value="1"/>
</dbReference>
<dbReference type="AlphaFoldDB" id="A0A0R3Q0I3"/>
<dbReference type="InterPro" id="IPR000719">
    <property type="entry name" value="Prot_kinase_dom"/>
</dbReference>
<evidence type="ECO:0000256" key="3">
    <source>
        <dbReference type="PROSITE-ProRule" id="PRU10141"/>
    </source>
</evidence>
<keyword evidence="1 3" id="KW-0547">Nucleotide-binding</keyword>
<dbReference type="CDD" id="cd00192">
    <property type="entry name" value="PTKc"/>
    <property type="match status" value="1"/>
</dbReference>
<dbReference type="Gene3D" id="1.10.510.10">
    <property type="entry name" value="Transferase(Phosphotransferase) domain 1"/>
    <property type="match status" value="1"/>
</dbReference>
<dbReference type="Proteomes" id="UP000267027">
    <property type="component" value="Unassembled WGS sequence"/>
</dbReference>
<sequence>MVGNRAHMLLSYAGNTSFNDIQPELSVLNQLHFRLHYQNAIPIDGDVLLKNPIPKQKWELSSEKITMDTKIGSGQFGEVWKGTMKEDAKKPPVVVAIKVKKVTDQNKTEIDEMYKEARLMRQYKHKNVVKFYGIVNKSADKVMIVMELVIGGALDDHLRKSKDVEKIGYAIDAAVGMVYLHSKGCIHRDIACRNCLIDVKKSIVKISDFGLSKQVEVYKIQAHERLPIRWFAPEVISTRIYTAKCDVYSYGILLWEIFNNGEQPFKGMSNKIVELAFIFRTCWRADPKKRPMMTQVARFLIHAPAEMRLTGTSHKRAPSVAEAREAESQIKPDHHRYVVNLNMIHSVTYHVSLNEIN</sequence>
<dbReference type="GO" id="GO:0004713">
    <property type="term" value="F:protein tyrosine kinase activity"/>
    <property type="evidence" value="ECO:0007669"/>
    <property type="project" value="InterPro"/>
</dbReference>
<dbReference type="PANTHER" id="PTHR24418">
    <property type="entry name" value="TYROSINE-PROTEIN KINASE"/>
    <property type="match status" value="1"/>
</dbReference>
<evidence type="ECO:0000256" key="1">
    <source>
        <dbReference type="ARBA" id="ARBA00022741"/>
    </source>
</evidence>
<dbReference type="STRING" id="334426.A0A0R3Q0I3"/>
<evidence type="ECO:0000259" key="4">
    <source>
        <dbReference type="PROSITE" id="PS50011"/>
    </source>
</evidence>
<gene>
    <name evidence="5" type="ORF">ACOC_LOCUS12434</name>
</gene>
<reference evidence="7" key="1">
    <citation type="submission" date="2017-02" db="UniProtKB">
        <authorList>
            <consortium name="WormBaseParasite"/>
        </authorList>
    </citation>
    <scope>IDENTIFICATION</scope>
</reference>
<dbReference type="SUPFAM" id="SSF56112">
    <property type="entry name" value="Protein kinase-like (PK-like)"/>
    <property type="match status" value="1"/>
</dbReference>
<dbReference type="PROSITE" id="PS00109">
    <property type="entry name" value="PROTEIN_KINASE_TYR"/>
    <property type="match status" value="1"/>
</dbReference>
<evidence type="ECO:0000256" key="2">
    <source>
        <dbReference type="ARBA" id="ARBA00022840"/>
    </source>
</evidence>
<evidence type="ECO:0000313" key="6">
    <source>
        <dbReference type="Proteomes" id="UP000267027"/>
    </source>
</evidence>
<proteinExistence type="predicted"/>
<dbReference type="WBParaSite" id="ACOC_0001243301-mRNA-1">
    <property type="protein sequence ID" value="ACOC_0001243301-mRNA-1"/>
    <property type="gene ID" value="ACOC_0001243301"/>
</dbReference>
<dbReference type="PROSITE" id="PS50011">
    <property type="entry name" value="PROTEIN_KINASE_DOM"/>
    <property type="match status" value="1"/>
</dbReference>
<dbReference type="Gene3D" id="3.30.200.20">
    <property type="entry name" value="Phosphorylase Kinase, domain 1"/>
    <property type="match status" value="1"/>
</dbReference>
<dbReference type="InterPro" id="IPR017441">
    <property type="entry name" value="Protein_kinase_ATP_BS"/>
</dbReference>
<dbReference type="PROSITE" id="PS00107">
    <property type="entry name" value="PROTEIN_KINASE_ATP"/>
    <property type="match status" value="1"/>
</dbReference>
<dbReference type="GO" id="GO:0005524">
    <property type="term" value="F:ATP binding"/>
    <property type="evidence" value="ECO:0007669"/>
    <property type="project" value="UniProtKB-UniRule"/>
</dbReference>
<reference evidence="5 6" key="2">
    <citation type="submission" date="2018-11" db="EMBL/GenBank/DDBJ databases">
        <authorList>
            <consortium name="Pathogen Informatics"/>
        </authorList>
    </citation>
    <scope>NUCLEOTIDE SEQUENCE [LARGE SCALE GENOMIC DNA]</scope>
    <source>
        <strain evidence="5 6">Costa Rica</strain>
    </source>
</reference>
<protein>
    <submittedName>
        <fullName evidence="7">Protein kinase domain-containing protein</fullName>
    </submittedName>
</protein>
<feature type="binding site" evidence="3">
    <location>
        <position position="98"/>
    </location>
    <ligand>
        <name>ATP</name>
        <dbReference type="ChEBI" id="CHEBI:30616"/>
    </ligand>
</feature>
<organism evidence="7">
    <name type="scientific">Angiostrongylus costaricensis</name>
    <name type="common">Nematode worm</name>
    <dbReference type="NCBI Taxonomy" id="334426"/>
    <lineage>
        <taxon>Eukaryota</taxon>
        <taxon>Metazoa</taxon>
        <taxon>Ecdysozoa</taxon>
        <taxon>Nematoda</taxon>
        <taxon>Chromadorea</taxon>
        <taxon>Rhabditida</taxon>
        <taxon>Rhabditina</taxon>
        <taxon>Rhabditomorpha</taxon>
        <taxon>Strongyloidea</taxon>
        <taxon>Metastrongylidae</taxon>
        <taxon>Angiostrongylus</taxon>
    </lineage>
</organism>
<evidence type="ECO:0000313" key="5">
    <source>
        <dbReference type="EMBL" id="VDM64019.1"/>
    </source>
</evidence>
<dbReference type="EMBL" id="UYYA01005036">
    <property type="protein sequence ID" value="VDM64019.1"/>
    <property type="molecule type" value="Genomic_DNA"/>
</dbReference>
<dbReference type="OMA" id="NNGEAPY"/>
<dbReference type="InterPro" id="IPR020635">
    <property type="entry name" value="Tyr_kinase_cat_dom"/>
</dbReference>
<dbReference type="InterPro" id="IPR011009">
    <property type="entry name" value="Kinase-like_dom_sf"/>
</dbReference>
<dbReference type="SMART" id="SM00219">
    <property type="entry name" value="TyrKc"/>
    <property type="match status" value="1"/>
</dbReference>
<accession>A0A0R3Q0I3</accession>